<keyword evidence="8" id="KW-0249">Electron transport</keyword>
<evidence type="ECO:0000256" key="4">
    <source>
        <dbReference type="ARBA" id="ARBA00022475"/>
    </source>
</evidence>
<evidence type="ECO:0000256" key="2">
    <source>
        <dbReference type="ARBA" id="ARBA00004651"/>
    </source>
</evidence>
<keyword evidence="7" id="KW-0479">Metal-binding</keyword>
<dbReference type="NCBIfam" id="NF008566">
    <property type="entry name" value="PRK11513.1"/>
    <property type="match status" value="1"/>
</dbReference>
<dbReference type="GO" id="GO:0020037">
    <property type="term" value="F:heme binding"/>
    <property type="evidence" value="ECO:0007669"/>
    <property type="project" value="TreeGrafter"/>
</dbReference>
<keyword evidence="10" id="KW-0408">Iron</keyword>
<evidence type="ECO:0000256" key="6">
    <source>
        <dbReference type="ARBA" id="ARBA00022692"/>
    </source>
</evidence>
<evidence type="ECO:0000256" key="13">
    <source>
        <dbReference type="SAM" id="Phobius"/>
    </source>
</evidence>
<accession>A0A095T8P3</accession>
<dbReference type="STRING" id="642227.HA49_12765"/>
<feature type="transmembrane region" description="Helical" evidence="13">
    <location>
        <begin position="148"/>
        <end position="167"/>
    </location>
</feature>
<evidence type="ECO:0000256" key="12">
    <source>
        <dbReference type="ARBA" id="ARBA00037975"/>
    </source>
</evidence>
<feature type="transmembrane region" description="Helical" evidence="13">
    <location>
        <begin position="87"/>
        <end position="108"/>
    </location>
</feature>
<feature type="transmembrane region" description="Helical" evidence="13">
    <location>
        <begin position="15"/>
        <end position="33"/>
    </location>
</feature>
<dbReference type="AlphaFoldDB" id="A0A095T8P3"/>
<evidence type="ECO:0000256" key="1">
    <source>
        <dbReference type="ARBA" id="ARBA00001970"/>
    </source>
</evidence>
<keyword evidence="11 13" id="KW-0472">Membrane</keyword>
<comment type="cofactor">
    <cofactor evidence="1">
        <name>heme b</name>
        <dbReference type="ChEBI" id="CHEBI:60344"/>
    </cofactor>
</comment>
<dbReference type="RefSeq" id="WP_038020711.1">
    <property type="nucleotide sequence ID" value="NZ_JPKR02000003.1"/>
</dbReference>
<dbReference type="InterPro" id="IPR011577">
    <property type="entry name" value="Cyt_b561_bac/Ni-Hgenase"/>
</dbReference>
<proteinExistence type="inferred from homology"/>
<evidence type="ECO:0000256" key="3">
    <source>
        <dbReference type="ARBA" id="ARBA00022448"/>
    </source>
</evidence>
<evidence type="ECO:0000256" key="11">
    <source>
        <dbReference type="ARBA" id="ARBA00023136"/>
    </source>
</evidence>
<gene>
    <name evidence="15" type="ORF">HA49_12765</name>
</gene>
<dbReference type="GO" id="GO:0046872">
    <property type="term" value="F:metal ion binding"/>
    <property type="evidence" value="ECO:0007669"/>
    <property type="project" value="UniProtKB-KW"/>
</dbReference>
<evidence type="ECO:0000259" key="14">
    <source>
        <dbReference type="Pfam" id="PF01292"/>
    </source>
</evidence>
<evidence type="ECO:0000256" key="9">
    <source>
        <dbReference type="ARBA" id="ARBA00022989"/>
    </source>
</evidence>
<dbReference type="SUPFAM" id="SSF81342">
    <property type="entry name" value="Transmembrane di-heme cytochromes"/>
    <property type="match status" value="1"/>
</dbReference>
<reference evidence="15" key="1">
    <citation type="submission" date="2014-12" db="EMBL/GenBank/DDBJ databases">
        <title>The draft genome of the Tatumella morbirosei type strain, LMG23360T isolated from pineapple rot.</title>
        <authorList>
            <person name="Smits T.H."/>
            <person name="Palmer M."/>
            <person name="Venter S.N."/>
            <person name="Duffy B."/>
            <person name="Steenkamp E.T."/>
            <person name="Chan W.Y."/>
            <person name="Coutinho T.A."/>
            <person name="Coetzee M.P."/>
            <person name="De Maayer P."/>
        </authorList>
    </citation>
    <scope>NUCLEOTIDE SEQUENCE [LARGE SCALE GENOMIC DNA]</scope>
    <source>
        <strain evidence="15">LMG 23360</strain>
    </source>
</reference>
<feature type="transmembrane region" description="Helical" evidence="13">
    <location>
        <begin position="45"/>
        <end position="67"/>
    </location>
</feature>
<organism evidence="15 16">
    <name type="scientific">Tatumella morbirosei</name>
    <dbReference type="NCBI Taxonomy" id="642227"/>
    <lineage>
        <taxon>Bacteria</taxon>
        <taxon>Pseudomonadati</taxon>
        <taxon>Pseudomonadota</taxon>
        <taxon>Gammaproteobacteria</taxon>
        <taxon>Enterobacterales</taxon>
        <taxon>Erwiniaceae</taxon>
        <taxon>Tatumella</taxon>
    </lineage>
</organism>
<dbReference type="Pfam" id="PF01292">
    <property type="entry name" value="Ni_hydr_CYTB"/>
    <property type="match status" value="1"/>
</dbReference>
<comment type="subcellular location">
    <subcellularLocation>
        <location evidence="2">Cell membrane</location>
        <topology evidence="2">Multi-pass membrane protein</topology>
    </subcellularLocation>
</comment>
<evidence type="ECO:0000313" key="16">
    <source>
        <dbReference type="Proteomes" id="UP000029577"/>
    </source>
</evidence>
<dbReference type="GO" id="GO:0005886">
    <property type="term" value="C:plasma membrane"/>
    <property type="evidence" value="ECO:0007669"/>
    <property type="project" value="UniProtKB-SubCell"/>
</dbReference>
<keyword evidence="16" id="KW-1185">Reference proteome</keyword>
<dbReference type="eggNOG" id="COG3038">
    <property type="taxonomic scope" value="Bacteria"/>
</dbReference>
<dbReference type="PANTHER" id="PTHR30529:SF4">
    <property type="entry name" value="SUPEROXIDE OXIDASE CYBB"/>
    <property type="match status" value="1"/>
</dbReference>
<dbReference type="GO" id="GO:0009055">
    <property type="term" value="F:electron transfer activity"/>
    <property type="evidence" value="ECO:0007669"/>
    <property type="project" value="InterPro"/>
</dbReference>
<protein>
    <recommendedName>
        <fullName evidence="14">Cytochrome b561 bacterial/Ni-hydrogenase domain-containing protein</fullName>
    </recommendedName>
</protein>
<keyword evidence="3" id="KW-0813">Transport</keyword>
<name>A0A095T8P3_9GAMM</name>
<evidence type="ECO:0000256" key="8">
    <source>
        <dbReference type="ARBA" id="ARBA00022982"/>
    </source>
</evidence>
<keyword evidence="4" id="KW-1003">Cell membrane</keyword>
<dbReference type="GO" id="GO:0022904">
    <property type="term" value="P:respiratory electron transport chain"/>
    <property type="evidence" value="ECO:0007669"/>
    <property type="project" value="InterPro"/>
</dbReference>
<dbReference type="InterPro" id="IPR016174">
    <property type="entry name" value="Di-haem_cyt_TM"/>
</dbReference>
<dbReference type="EMBL" id="JPKR02000003">
    <property type="protein sequence ID" value="KGD73062.1"/>
    <property type="molecule type" value="Genomic_DNA"/>
</dbReference>
<evidence type="ECO:0000256" key="5">
    <source>
        <dbReference type="ARBA" id="ARBA00022617"/>
    </source>
</evidence>
<sequence>MPAFPNKYQLWQIRLHWLTLLLLIIVYSTIELRGFAIRGSWQGKAIIVTHFSCGVLVFAVMCARLLLRYRYPAPPVTPPLKRWQQLLSSLAHKLLYLLFLILPVLGVYSRYVRGQQWLVFGVAMPVSDHPDFSLSRQIIHWHETLANLGYWLIGVHALAALAHHFLFRDDTLLRMVPARRHSPRQ</sequence>
<dbReference type="OrthoDB" id="8589936at2"/>
<keyword evidence="6 13" id="KW-0812">Transmembrane</keyword>
<evidence type="ECO:0000313" key="15">
    <source>
        <dbReference type="EMBL" id="KGD73062.1"/>
    </source>
</evidence>
<dbReference type="PANTHER" id="PTHR30529">
    <property type="entry name" value="CYTOCHROME B561"/>
    <property type="match status" value="1"/>
</dbReference>
<keyword evidence="5" id="KW-0349">Heme</keyword>
<evidence type="ECO:0000256" key="7">
    <source>
        <dbReference type="ARBA" id="ARBA00022723"/>
    </source>
</evidence>
<feature type="domain" description="Cytochrome b561 bacterial/Ni-hydrogenase" evidence="14">
    <location>
        <begin position="8"/>
        <end position="177"/>
    </location>
</feature>
<keyword evidence="9 13" id="KW-1133">Transmembrane helix</keyword>
<dbReference type="InterPro" id="IPR052168">
    <property type="entry name" value="Cytochrome_b561_oxidase"/>
</dbReference>
<evidence type="ECO:0000256" key="10">
    <source>
        <dbReference type="ARBA" id="ARBA00023004"/>
    </source>
</evidence>
<dbReference type="Proteomes" id="UP000029577">
    <property type="component" value="Unassembled WGS sequence"/>
</dbReference>
<comment type="similarity">
    <text evidence="12">Belongs to the cytochrome b561 family.</text>
</comment>
<comment type="caution">
    <text evidence="15">The sequence shown here is derived from an EMBL/GenBank/DDBJ whole genome shotgun (WGS) entry which is preliminary data.</text>
</comment>